<dbReference type="EMBL" id="DQVR01000098">
    <property type="protein sequence ID" value="HIQ24287.1"/>
    <property type="molecule type" value="Genomic_DNA"/>
</dbReference>
<dbReference type="Gene3D" id="3.30.2290.10">
    <property type="entry name" value="PmbA/TldD superfamily"/>
    <property type="match status" value="1"/>
</dbReference>
<dbReference type="SUPFAM" id="SSF111283">
    <property type="entry name" value="Putative modulator of DNA gyrase, PmbA/TldD"/>
    <property type="match status" value="1"/>
</dbReference>
<gene>
    <name evidence="4" type="ORF">EYH50_04480</name>
</gene>
<proteinExistence type="predicted"/>
<evidence type="ECO:0000259" key="1">
    <source>
        <dbReference type="Pfam" id="PF01523"/>
    </source>
</evidence>
<accession>A0A833EB53</accession>
<dbReference type="InterPro" id="IPR045569">
    <property type="entry name" value="Metalloprtase-TldD/E_C"/>
</dbReference>
<dbReference type="PANTHER" id="PTHR43421">
    <property type="entry name" value="METALLOPROTEASE PMBA"/>
    <property type="match status" value="1"/>
</dbReference>
<evidence type="ECO:0000259" key="2">
    <source>
        <dbReference type="Pfam" id="PF19289"/>
    </source>
</evidence>
<dbReference type="GO" id="GO:0006508">
    <property type="term" value="P:proteolysis"/>
    <property type="evidence" value="ECO:0007669"/>
    <property type="project" value="InterPro"/>
</dbReference>
<feature type="domain" description="Metalloprotease TldD/E C-terminal" evidence="2">
    <location>
        <begin position="237"/>
        <end position="457"/>
    </location>
</feature>
<dbReference type="GO" id="GO:0005829">
    <property type="term" value="C:cytosol"/>
    <property type="evidence" value="ECO:0007669"/>
    <property type="project" value="TreeGrafter"/>
</dbReference>
<feature type="domain" description="Metalloprotease TldD/E central" evidence="3">
    <location>
        <begin position="132"/>
        <end position="226"/>
    </location>
</feature>
<dbReference type="Pfam" id="PF19290">
    <property type="entry name" value="PmbA_TldD_2nd"/>
    <property type="match status" value="1"/>
</dbReference>
<dbReference type="PANTHER" id="PTHR43421:SF1">
    <property type="entry name" value="METALLOPROTEASE PMBA"/>
    <property type="match status" value="1"/>
</dbReference>
<dbReference type="InterPro" id="IPR035068">
    <property type="entry name" value="TldD/PmbA_N"/>
</dbReference>
<evidence type="ECO:0000259" key="3">
    <source>
        <dbReference type="Pfam" id="PF19290"/>
    </source>
</evidence>
<feature type="domain" description="Metalloprotease TldD/E N-terminal" evidence="1">
    <location>
        <begin position="33"/>
        <end position="97"/>
    </location>
</feature>
<dbReference type="InterPro" id="IPR047657">
    <property type="entry name" value="PmbA"/>
</dbReference>
<dbReference type="InterPro" id="IPR045570">
    <property type="entry name" value="Metalloprtase-TldD/E_cen_dom"/>
</dbReference>
<comment type="caution">
    <text evidence="4">The sequence shown here is derived from an EMBL/GenBank/DDBJ whole genome shotgun (WGS) entry which is preliminary data.</text>
</comment>
<dbReference type="InterPro" id="IPR036059">
    <property type="entry name" value="TldD/PmbA_sf"/>
</dbReference>
<dbReference type="Pfam" id="PF01523">
    <property type="entry name" value="PmbA_TldD_1st"/>
    <property type="match status" value="1"/>
</dbReference>
<dbReference type="AlphaFoldDB" id="A0A833EB53"/>
<sequence>MCRWCISMASRISPAELGVMVARWAIHEGASEAEVYIHVLRGYRVDIRTNRVETVEAVEDVGVGIRVAVGRKTGFSYTTGMEISSVREAVRRAIKQARAAPEDKWWQGFPEPSKSYPEPGGMFSVAVARAGPETVLEHAREMLDKASSIKDLVLARGSVSVYTLERVVINTNGVYRVDVGTAALVTAGVTTRKDGVTTPMIYNIDMSRVLIPESDAVVERAAETAKQCTTLYHGLQTGRYTVVLSPRVLAELMEETILYSLRGDIYVRGRSYYGNKLGEKALSEKITIVDDGAMKGGDATWRFDGEGVATARKVLVEKGVVRGLVFDSYWGRRAGQESTGNASRDGYASRPHPGYTNVVVEPGDAALEELLDGRVLVVHQVQGAHTTNPDTGEYSVLANPAIYYENGEPKGWVPGVVLSGNFYREIISNVEALGKTVERAYPGMYMPWIRLNGITVAVKS</sequence>
<evidence type="ECO:0000313" key="4">
    <source>
        <dbReference type="EMBL" id="HIQ24287.1"/>
    </source>
</evidence>
<dbReference type="GO" id="GO:0008237">
    <property type="term" value="F:metallopeptidase activity"/>
    <property type="evidence" value="ECO:0007669"/>
    <property type="project" value="InterPro"/>
</dbReference>
<dbReference type="InterPro" id="IPR002510">
    <property type="entry name" value="Metalloprtase-TldD/E_N"/>
</dbReference>
<dbReference type="Pfam" id="PF19289">
    <property type="entry name" value="PmbA_TldD_3rd"/>
    <property type="match status" value="1"/>
</dbReference>
<evidence type="ECO:0000313" key="5">
    <source>
        <dbReference type="Proteomes" id="UP000600071"/>
    </source>
</evidence>
<protein>
    <submittedName>
        <fullName evidence="4">TldD/PmbA family protein</fullName>
    </submittedName>
</protein>
<name>A0A833EB53_9CREN</name>
<organism evidence="4 5">
    <name type="scientific">Pyrodictium delaneyi</name>
    <dbReference type="NCBI Taxonomy" id="1273541"/>
    <lineage>
        <taxon>Archaea</taxon>
        <taxon>Thermoproteota</taxon>
        <taxon>Thermoprotei</taxon>
        <taxon>Desulfurococcales</taxon>
        <taxon>Pyrodictiaceae</taxon>
        <taxon>Pyrodictium</taxon>
    </lineage>
</organism>
<dbReference type="Proteomes" id="UP000600071">
    <property type="component" value="Unassembled WGS sequence"/>
</dbReference>
<reference evidence="4" key="1">
    <citation type="journal article" date="2020" name="ISME J.">
        <title>Gammaproteobacteria mediating utilization of methyl-, sulfur- and petroleum organic compounds in deep ocean hydrothermal plumes.</title>
        <authorList>
            <person name="Zhou Z."/>
            <person name="Liu Y."/>
            <person name="Pan J."/>
            <person name="Cron B.R."/>
            <person name="Toner B.M."/>
            <person name="Anantharaman K."/>
            <person name="Breier J.A."/>
            <person name="Dick G.J."/>
            <person name="Li M."/>
        </authorList>
    </citation>
    <scope>NUCLEOTIDE SEQUENCE</scope>
    <source>
        <strain evidence="4">SZUA-1523</strain>
    </source>
</reference>